<gene>
    <name evidence="4" type="ORF">JW592_21795</name>
</gene>
<keyword evidence="2" id="KW-0503">Monooxygenase</keyword>
<dbReference type="Gene3D" id="1.10.630.10">
    <property type="entry name" value="Cytochrome P450"/>
    <property type="match status" value="1"/>
</dbReference>
<dbReference type="PANTHER" id="PTHR46696:SF1">
    <property type="entry name" value="CYTOCHROME P450 YJIB-RELATED"/>
    <property type="match status" value="1"/>
</dbReference>
<reference evidence="4 5" key="1">
    <citation type="submission" date="2021-02" db="EMBL/GenBank/DDBJ databases">
        <title>Streptomyces spirodelae sp. nov., isolated from duckweed.</title>
        <authorList>
            <person name="Saimee Y."/>
            <person name="Duangmal K."/>
        </authorList>
    </citation>
    <scope>NUCLEOTIDE SEQUENCE [LARGE SCALE GENOMIC DNA]</scope>
    <source>
        <strain evidence="4 5">DW4-2</strain>
    </source>
</reference>
<evidence type="ECO:0000313" key="4">
    <source>
        <dbReference type="EMBL" id="MBO8188078.1"/>
    </source>
</evidence>
<dbReference type="Pfam" id="PF00067">
    <property type="entry name" value="p450"/>
    <property type="match status" value="1"/>
</dbReference>
<accession>A0ABS3WY76</accession>
<dbReference type="CDD" id="cd11031">
    <property type="entry name" value="Cyp158A-like"/>
    <property type="match status" value="1"/>
</dbReference>
<keyword evidence="2" id="KW-0408">Iron</keyword>
<evidence type="ECO:0000256" key="2">
    <source>
        <dbReference type="RuleBase" id="RU000461"/>
    </source>
</evidence>
<dbReference type="SUPFAM" id="SSF48264">
    <property type="entry name" value="Cytochrome P450"/>
    <property type="match status" value="1"/>
</dbReference>
<keyword evidence="5" id="KW-1185">Reference proteome</keyword>
<feature type="region of interest" description="Disordered" evidence="3">
    <location>
        <begin position="1"/>
        <end position="31"/>
    </location>
</feature>
<dbReference type="PANTHER" id="PTHR46696">
    <property type="entry name" value="P450, PUTATIVE (EUROFUNG)-RELATED"/>
    <property type="match status" value="1"/>
</dbReference>
<comment type="similarity">
    <text evidence="1 2">Belongs to the cytochrome P450 family.</text>
</comment>
<organism evidence="4 5">
    <name type="scientific">Streptomyces spirodelae</name>
    <dbReference type="NCBI Taxonomy" id="2812904"/>
    <lineage>
        <taxon>Bacteria</taxon>
        <taxon>Bacillati</taxon>
        <taxon>Actinomycetota</taxon>
        <taxon>Actinomycetes</taxon>
        <taxon>Kitasatosporales</taxon>
        <taxon>Streptomycetaceae</taxon>
        <taxon>Streptomyces</taxon>
    </lineage>
</organism>
<feature type="compositionally biased region" description="Low complexity" evidence="3">
    <location>
        <begin position="1"/>
        <end position="21"/>
    </location>
</feature>
<evidence type="ECO:0000256" key="1">
    <source>
        <dbReference type="ARBA" id="ARBA00010617"/>
    </source>
</evidence>
<keyword evidence="2" id="KW-0560">Oxidoreductase</keyword>
<keyword evidence="2" id="KW-0479">Metal-binding</keyword>
<dbReference type="InterPro" id="IPR036396">
    <property type="entry name" value="Cyt_P450_sf"/>
</dbReference>
<keyword evidence="2" id="KW-0349">Heme</keyword>
<dbReference type="InterPro" id="IPR017972">
    <property type="entry name" value="Cyt_P450_CS"/>
</dbReference>
<dbReference type="InterPro" id="IPR002397">
    <property type="entry name" value="Cyt_P450_B"/>
</dbReference>
<dbReference type="InterPro" id="IPR001128">
    <property type="entry name" value="Cyt_P450"/>
</dbReference>
<sequence length="417" mass="46280">MTAAAAGTPSPTDPGGTTVSTQTPPRYPFAWTPPMQVPEALRHVHGSSAMEVTLPSGDVATLVTRYKDVRALFADKRLSRNIARPDCARISKDNDLFMDPEIDPDPPKHTQVRSLVTKAFTARRIEALRPYVQQVADELLDEMAAGPQPVELNEALAFPLPIKVICKLLGVPAEDRDQFRAYVDGFLSVTKLPPEEVGQCRQNLWKYLGDLIDAKREKPGDDLVSELIRVRDEEDNRLNDHELHFWCQGLLIAGYVTTASQIGTGTAVLLHHPELVRQIQEDWSLVPSTVEELLRTQIMGSSVGTMRYAVEDIPLSDGSVIKKGTSVLLSEEGANMDPEVFDNPFELDIRRQENHHMTFGAGIHYCVGAALARMELQVATESLLRRFPDIRLAAPAEELPRALGGFMEGFTEIPVEW</sequence>
<evidence type="ECO:0000256" key="3">
    <source>
        <dbReference type="SAM" id="MobiDB-lite"/>
    </source>
</evidence>
<dbReference type="EMBL" id="JAFFZN010000021">
    <property type="protein sequence ID" value="MBO8188078.1"/>
    <property type="molecule type" value="Genomic_DNA"/>
</dbReference>
<dbReference type="PROSITE" id="PS00086">
    <property type="entry name" value="CYTOCHROME_P450"/>
    <property type="match status" value="1"/>
</dbReference>
<name>A0ABS3WY76_9ACTN</name>
<comment type="caution">
    <text evidence="4">The sequence shown here is derived from an EMBL/GenBank/DDBJ whole genome shotgun (WGS) entry which is preliminary data.</text>
</comment>
<evidence type="ECO:0000313" key="5">
    <source>
        <dbReference type="Proteomes" id="UP001518976"/>
    </source>
</evidence>
<dbReference type="PRINTS" id="PR00385">
    <property type="entry name" value="P450"/>
</dbReference>
<proteinExistence type="inferred from homology"/>
<dbReference type="PRINTS" id="PR00359">
    <property type="entry name" value="BP450"/>
</dbReference>
<protein>
    <submittedName>
        <fullName evidence="4">Cytochrome P450</fullName>
    </submittedName>
</protein>
<dbReference type="Proteomes" id="UP001518976">
    <property type="component" value="Unassembled WGS sequence"/>
</dbReference>